<comment type="subunit">
    <text evidence="9">Interacts with CROCC. Interacts with POC1B; the interaction is direct and recruits POC1B to centriolar microtubules. Binds to centriolar microtubules.</text>
</comment>
<evidence type="ECO:0000256" key="11">
    <source>
        <dbReference type="SAM" id="MobiDB-lite"/>
    </source>
</evidence>
<comment type="function">
    <text evidence="8">Centriole-enriched microtubule-binding protein involved in centriole biogenesis. In collaboration with CEP295 and POC1B, is required for the centriole-to-centrosome conversion by ensuring the formation of bona fide centriole wall. Functions as a linker component that maintains centrosome cohesion. Associates with CROCC and regulates its stability and localization to the centrosome.</text>
</comment>
<dbReference type="Pfam" id="PF15007">
    <property type="entry name" value="CEP44"/>
    <property type="match status" value="1"/>
</dbReference>
<dbReference type="GO" id="GO:0005813">
    <property type="term" value="C:centrosome"/>
    <property type="evidence" value="ECO:0007669"/>
    <property type="project" value="TreeGrafter"/>
</dbReference>
<accession>L5LFB4</accession>
<name>L5LFB4_MYODS</name>
<evidence type="ECO:0000313" key="14">
    <source>
        <dbReference type="Proteomes" id="UP000010556"/>
    </source>
</evidence>
<dbReference type="InterPro" id="IPR033603">
    <property type="entry name" value="CEP44"/>
</dbReference>
<protein>
    <recommendedName>
        <fullName evidence="4">Centrosomal protein of 44 kDa</fullName>
    </recommendedName>
</protein>
<evidence type="ECO:0000256" key="8">
    <source>
        <dbReference type="ARBA" id="ARBA00046235"/>
    </source>
</evidence>
<dbReference type="GO" id="GO:0030496">
    <property type="term" value="C:midbody"/>
    <property type="evidence" value="ECO:0007669"/>
    <property type="project" value="UniProtKB-SubCell"/>
</dbReference>
<reference evidence="14" key="1">
    <citation type="journal article" date="2013" name="Science">
        <title>Comparative analysis of bat genomes provides insight into the evolution of flight and immunity.</title>
        <authorList>
            <person name="Zhang G."/>
            <person name="Cowled C."/>
            <person name="Shi Z."/>
            <person name="Huang Z."/>
            <person name="Bishop-Lilly K.A."/>
            <person name="Fang X."/>
            <person name="Wynne J.W."/>
            <person name="Xiong Z."/>
            <person name="Baker M.L."/>
            <person name="Zhao W."/>
            <person name="Tachedjian M."/>
            <person name="Zhu Y."/>
            <person name="Zhou P."/>
            <person name="Jiang X."/>
            <person name="Ng J."/>
            <person name="Yang L."/>
            <person name="Wu L."/>
            <person name="Xiao J."/>
            <person name="Feng Y."/>
            <person name="Chen Y."/>
            <person name="Sun X."/>
            <person name="Zhang Y."/>
            <person name="Marsh G.A."/>
            <person name="Crameri G."/>
            <person name="Broder C.C."/>
            <person name="Frey K.G."/>
            <person name="Wang L.F."/>
            <person name="Wang J."/>
        </authorList>
    </citation>
    <scope>NUCLEOTIDE SEQUENCE [LARGE SCALE GENOMIC DNA]</scope>
</reference>
<organism evidence="13 14">
    <name type="scientific">Myotis davidii</name>
    <name type="common">David's myotis</name>
    <dbReference type="NCBI Taxonomy" id="225400"/>
    <lineage>
        <taxon>Eukaryota</taxon>
        <taxon>Metazoa</taxon>
        <taxon>Chordata</taxon>
        <taxon>Craniata</taxon>
        <taxon>Vertebrata</taxon>
        <taxon>Euteleostomi</taxon>
        <taxon>Mammalia</taxon>
        <taxon>Eutheria</taxon>
        <taxon>Laurasiatheria</taxon>
        <taxon>Chiroptera</taxon>
        <taxon>Yangochiroptera</taxon>
        <taxon>Vespertilionidae</taxon>
        <taxon>Myotis</taxon>
    </lineage>
</organism>
<evidence type="ECO:0000256" key="3">
    <source>
        <dbReference type="ARBA" id="ARBA00004647"/>
    </source>
</evidence>
<feature type="region of interest" description="Disordered" evidence="11">
    <location>
        <begin position="628"/>
        <end position="659"/>
    </location>
</feature>
<evidence type="ECO:0000313" key="13">
    <source>
        <dbReference type="EMBL" id="ELK24897.1"/>
    </source>
</evidence>
<dbReference type="GO" id="GO:0010457">
    <property type="term" value="P:centriole-centriole cohesion"/>
    <property type="evidence" value="ECO:0007669"/>
    <property type="project" value="TreeGrafter"/>
</dbReference>
<feature type="compositionally biased region" description="Basic and acidic residues" evidence="11">
    <location>
        <begin position="21"/>
        <end position="31"/>
    </location>
</feature>
<dbReference type="PANTHER" id="PTHR31477:SF1">
    <property type="entry name" value="CENTROSOMAL PROTEIN OF 44 KDA"/>
    <property type="match status" value="1"/>
</dbReference>
<evidence type="ECO:0000256" key="1">
    <source>
        <dbReference type="ARBA" id="ARBA00004114"/>
    </source>
</evidence>
<sequence length="659" mass="74053">MQKYPDLYPQDEDEEEEEEEQKPAERLEKAAPTEATQWKKRRDQANEGGAAALALGLPLRRGELWTLLLIGPVYLKKKLVLLSMFFQKPWFGACVQACSGSACSDALFVRVAYFFAEFESTNKHHVYTCVYTVDTHMSDLKRSLRNLEQMLRSLNYPQEVDCVGLIKGDLAASLPIISYSLTSYSPYVAELLMESNVELIAKNDLRFIDTVYKLLRDQFNYKPILTKKQFLQCGFAEWKIQIICDILNCVMKKHKELSGLDKTSSLQRKKVNFVKSEPCSSSEKSSAESVGVDITGRFMASGKKKAVVIRHLYNEDGVSISDSTLSTMTDVSEACAVSDLKDTEIKTPEEKIPEIKSEQQDIKANPELTVLQTLLAECQEKLKKLTQIECRLNSLEEKMKGKVMVDEKTWTNLISRVTLLETELLLSKKAQAVCDLSPLTPDADMADEVLVDDHDSRPVAKALANVNIWSLICNVGAGRPASEESSALPPSIPAVAPAEKKLEAKEGESEQSDDDMGFGLFDQNLFCNTFESVEEREGKKERNIDVRERHRLVASCMSPDQGPDWEEPVTERRERDIELETLMREKHRSAASCTPPTGDVPAPKVHAFDQNRTWDPSVRRLMLYPLSQTGHHPRTAPAKSLQLSSSFIERLPPGGQYAS</sequence>
<dbReference type="CDD" id="cd05831">
    <property type="entry name" value="Ribosomal_P1"/>
    <property type="match status" value="1"/>
</dbReference>
<evidence type="ECO:0000259" key="12">
    <source>
        <dbReference type="Pfam" id="PF15007"/>
    </source>
</evidence>
<evidence type="ECO:0000256" key="9">
    <source>
        <dbReference type="ARBA" id="ARBA00046550"/>
    </source>
</evidence>
<dbReference type="InterPro" id="IPR029157">
    <property type="entry name" value="CEP44_CC"/>
</dbReference>
<keyword evidence="5" id="KW-0963">Cytoplasm</keyword>
<evidence type="ECO:0000256" key="10">
    <source>
        <dbReference type="SAM" id="Coils"/>
    </source>
</evidence>
<feature type="region of interest" description="Disordered" evidence="11">
    <location>
        <begin position="1"/>
        <end position="43"/>
    </location>
</feature>
<feature type="coiled-coil region" evidence="10">
    <location>
        <begin position="368"/>
        <end position="398"/>
    </location>
</feature>
<feature type="region of interest" description="Disordered" evidence="11">
    <location>
        <begin position="586"/>
        <end position="605"/>
    </location>
</feature>
<evidence type="ECO:0000256" key="4">
    <source>
        <dbReference type="ARBA" id="ARBA00014053"/>
    </source>
</evidence>
<feature type="domain" description="Centrosomal CEP44" evidence="12">
    <location>
        <begin position="139"/>
        <end position="262"/>
    </location>
</feature>
<dbReference type="Pfam" id="PF00428">
    <property type="entry name" value="Ribosomal_60s"/>
    <property type="match status" value="1"/>
</dbReference>
<evidence type="ECO:0000256" key="7">
    <source>
        <dbReference type="ARBA" id="ARBA00023212"/>
    </source>
</evidence>
<dbReference type="eggNOG" id="ENOG502R3RQ">
    <property type="taxonomic scope" value="Eukaryota"/>
</dbReference>
<keyword evidence="7" id="KW-0206">Cytoskeleton</keyword>
<keyword evidence="14" id="KW-1185">Reference proteome</keyword>
<evidence type="ECO:0000256" key="5">
    <source>
        <dbReference type="ARBA" id="ARBA00022490"/>
    </source>
</evidence>
<dbReference type="PANTHER" id="PTHR31477">
    <property type="entry name" value="CENTROSOMAL PROTEIN OF 44 KDA"/>
    <property type="match status" value="1"/>
</dbReference>
<evidence type="ECO:0000256" key="2">
    <source>
        <dbReference type="ARBA" id="ARBA00004214"/>
    </source>
</evidence>
<dbReference type="EMBL" id="KB112375">
    <property type="protein sequence ID" value="ELK24897.1"/>
    <property type="molecule type" value="Genomic_DNA"/>
</dbReference>
<dbReference type="GO" id="GO:0005814">
    <property type="term" value="C:centriole"/>
    <property type="evidence" value="ECO:0007669"/>
    <property type="project" value="UniProtKB-SubCell"/>
</dbReference>
<gene>
    <name evidence="13" type="ORF">MDA_GLEAN10015111</name>
</gene>
<dbReference type="GO" id="GO:0007099">
    <property type="term" value="P:centriole replication"/>
    <property type="evidence" value="ECO:0007669"/>
    <property type="project" value="TreeGrafter"/>
</dbReference>
<dbReference type="AlphaFoldDB" id="L5LFB4"/>
<dbReference type="Proteomes" id="UP000010556">
    <property type="component" value="Unassembled WGS sequence"/>
</dbReference>
<dbReference type="GO" id="GO:0000922">
    <property type="term" value="C:spindle pole"/>
    <property type="evidence" value="ECO:0007669"/>
    <property type="project" value="UniProtKB-SubCell"/>
</dbReference>
<feature type="compositionally biased region" description="Acidic residues" evidence="11">
    <location>
        <begin position="9"/>
        <end position="20"/>
    </location>
</feature>
<evidence type="ECO:0000256" key="6">
    <source>
        <dbReference type="ARBA" id="ARBA00023054"/>
    </source>
</evidence>
<proteinExistence type="predicted"/>
<comment type="subcellular location">
    <subcellularLocation>
        <location evidence="1">Cytoplasm</location>
        <location evidence="1">Cytoskeleton</location>
        <location evidence="1">Microtubule organizing center</location>
        <location evidence="1">Centrosome</location>
        <location evidence="1">Centriole</location>
    </subcellularLocation>
    <subcellularLocation>
        <location evidence="3">Cytoplasm</location>
        <location evidence="3">Cytoskeleton</location>
        <location evidence="3">Spindle pole</location>
    </subcellularLocation>
    <subcellularLocation>
        <location evidence="2">Midbody</location>
    </subcellularLocation>
</comment>
<keyword evidence="6 10" id="KW-0175">Coiled coil</keyword>